<keyword evidence="2" id="KW-1185">Reference proteome</keyword>
<protein>
    <submittedName>
        <fullName evidence="1">Uncharacterized protein</fullName>
    </submittedName>
</protein>
<gene>
    <name evidence="1" type="ORF">RHMOL_Rhmol12G0069900</name>
</gene>
<evidence type="ECO:0000313" key="2">
    <source>
        <dbReference type="Proteomes" id="UP001062846"/>
    </source>
</evidence>
<name>A0ACC0LFR3_RHOML</name>
<sequence>MGRLVVLDPNRDQVVAAGFGGEELFQEADDLVVFGAFGVHIVGGKGAAGEGGGGGGGKGLAGGEAESGVGLFAAASDSLKT</sequence>
<organism evidence="1 2">
    <name type="scientific">Rhododendron molle</name>
    <name type="common">Chinese azalea</name>
    <name type="synonym">Azalea mollis</name>
    <dbReference type="NCBI Taxonomy" id="49168"/>
    <lineage>
        <taxon>Eukaryota</taxon>
        <taxon>Viridiplantae</taxon>
        <taxon>Streptophyta</taxon>
        <taxon>Embryophyta</taxon>
        <taxon>Tracheophyta</taxon>
        <taxon>Spermatophyta</taxon>
        <taxon>Magnoliopsida</taxon>
        <taxon>eudicotyledons</taxon>
        <taxon>Gunneridae</taxon>
        <taxon>Pentapetalae</taxon>
        <taxon>asterids</taxon>
        <taxon>Ericales</taxon>
        <taxon>Ericaceae</taxon>
        <taxon>Ericoideae</taxon>
        <taxon>Rhodoreae</taxon>
        <taxon>Rhododendron</taxon>
    </lineage>
</organism>
<evidence type="ECO:0000313" key="1">
    <source>
        <dbReference type="EMBL" id="KAI8527371.1"/>
    </source>
</evidence>
<dbReference type="Proteomes" id="UP001062846">
    <property type="component" value="Chromosome 12"/>
</dbReference>
<accession>A0ACC0LFR3</accession>
<dbReference type="EMBL" id="CM046399">
    <property type="protein sequence ID" value="KAI8527371.1"/>
    <property type="molecule type" value="Genomic_DNA"/>
</dbReference>
<proteinExistence type="predicted"/>
<comment type="caution">
    <text evidence="1">The sequence shown here is derived from an EMBL/GenBank/DDBJ whole genome shotgun (WGS) entry which is preliminary data.</text>
</comment>
<reference evidence="1" key="1">
    <citation type="submission" date="2022-02" db="EMBL/GenBank/DDBJ databases">
        <title>Plant Genome Project.</title>
        <authorList>
            <person name="Zhang R.-G."/>
        </authorList>
    </citation>
    <scope>NUCLEOTIDE SEQUENCE</scope>
    <source>
        <strain evidence="1">AT1</strain>
    </source>
</reference>